<name>A0A0R3VZG8_TAEAS</name>
<evidence type="ECO:0000256" key="1">
    <source>
        <dbReference type="SAM" id="MobiDB-lite"/>
    </source>
</evidence>
<keyword evidence="4" id="KW-1185">Reference proteome</keyword>
<sequence>MASTALAITCGDFILFPTLLLLPFLPHAGLQVNFGVEDYLIGEEEGEGREKGQRCQSPPADAWARCCDWIAQTTSLPPRPTTWMVPGRWVGRRSADITSSRTWVISASPSRGKAQGQVQHFPTPLIESRHR</sequence>
<dbReference type="WBParaSite" id="TASK_0000281201-mRNA-1">
    <property type="protein sequence ID" value="TASK_0000281201-mRNA-1"/>
    <property type="gene ID" value="TASK_0000281201"/>
</dbReference>
<feature type="region of interest" description="Disordered" evidence="1">
    <location>
        <begin position="106"/>
        <end position="131"/>
    </location>
</feature>
<evidence type="ECO:0000313" key="5">
    <source>
        <dbReference type="WBParaSite" id="TASK_0000281201-mRNA-1"/>
    </source>
</evidence>
<protein>
    <submittedName>
        <fullName evidence="5">Secreted protein</fullName>
    </submittedName>
</protein>
<reference evidence="5" key="1">
    <citation type="submission" date="2017-02" db="UniProtKB">
        <authorList>
            <consortium name="WormBaseParasite"/>
        </authorList>
    </citation>
    <scope>IDENTIFICATION</scope>
</reference>
<feature type="signal peptide" evidence="2">
    <location>
        <begin position="1"/>
        <end position="31"/>
    </location>
</feature>
<organism evidence="5">
    <name type="scientific">Taenia asiatica</name>
    <name type="common">Asian tapeworm</name>
    <dbReference type="NCBI Taxonomy" id="60517"/>
    <lineage>
        <taxon>Eukaryota</taxon>
        <taxon>Metazoa</taxon>
        <taxon>Spiralia</taxon>
        <taxon>Lophotrochozoa</taxon>
        <taxon>Platyhelminthes</taxon>
        <taxon>Cestoda</taxon>
        <taxon>Eucestoda</taxon>
        <taxon>Cyclophyllidea</taxon>
        <taxon>Taeniidae</taxon>
        <taxon>Taenia</taxon>
    </lineage>
</organism>
<evidence type="ECO:0000313" key="3">
    <source>
        <dbReference type="EMBL" id="VDK26250.1"/>
    </source>
</evidence>
<feature type="chain" id="PRO_5043132477" evidence="2">
    <location>
        <begin position="32"/>
        <end position="131"/>
    </location>
</feature>
<dbReference type="AlphaFoldDB" id="A0A0R3VZG8"/>
<reference evidence="3 4" key="2">
    <citation type="submission" date="2018-11" db="EMBL/GenBank/DDBJ databases">
        <authorList>
            <consortium name="Pathogen Informatics"/>
        </authorList>
    </citation>
    <scope>NUCLEOTIDE SEQUENCE [LARGE SCALE GENOMIC DNA]</scope>
</reference>
<gene>
    <name evidence="3" type="ORF">TASK_LOCUS2813</name>
</gene>
<proteinExistence type="predicted"/>
<accession>A0A0R3VZG8</accession>
<evidence type="ECO:0000313" key="4">
    <source>
        <dbReference type="Proteomes" id="UP000282613"/>
    </source>
</evidence>
<keyword evidence="2" id="KW-0732">Signal</keyword>
<evidence type="ECO:0000256" key="2">
    <source>
        <dbReference type="SAM" id="SignalP"/>
    </source>
</evidence>
<dbReference type="EMBL" id="UYRS01003248">
    <property type="protein sequence ID" value="VDK26250.1"/>
    <property type="molecule type" value="Genomic_DNA"/>
</dbReference>
<dbReference type="Proteomes" id="UP000282613">
    <property type="component" value="Unassembled WGS sequence"/>
</dbReference>